<organism evidence="3 4">
    <name type="scientific">Plantactinospora soyae</name>
    <dbReference type="NCBI Taxonomy" id="1544732"/>
    <lineage>
        <taxon>Bacteria</taxon>
        <taxon>Bacillati</taxon>
        <taxon>Actinomycetota</taxon>
        <taxon>Actinomycetes</taxon>
        <taxon>Micromonosporales</taxon>
        <taxon>Micromonosporaceae</taxon>
        <taxon>Plantactinospora</taxon>
    </lineage>
</organism>
<dbReference type="InterPro" id="IPR020843">
    <property type="entry name" value="ER"/>
</dbReference>
<dbReference type="InterPro" id="IPR011032">
    <property type="entry name" value="GroES-like_sf"/>
</dbReference>
<dbReference type="CDD" id="cd08267">
    <property type="entry name" value="MDR1"/>
    <property type="match status" value="1"/>
</dbReference>
<dbReference type="PANTHER" id="PTHR11695">
    <property type="entry name" value="ALCOHOL DEHYDROGENASE RELATED"/>
    <property type="match status" value="1"/>
</dbReference>
<feature type="domain" description="Enoyl reductase (ER)" evidence="2">
    <location>
        <begin position="10"/>
        <end position="321"/>
    </location>
</feature>
<evidence type="ECO:0000313" key="3">
    <source>
        <dbReference type="EMBL" id="MBE1490422.1"/>
    </source>
</evidence>
<keyword evidence="1" id="KW-0560">Oxidoreductase</keyword>
<dbReference type="Pfam" id="PF13602">
    <property type="entry name" value="ADH_zinc_N_2"/>
    <property type="match status" value="1"/>
</dbReference>
<dbReference type="RefSeq" id="WP_192769714.1">
    <property type="nucleotide sequence ID" value="NZ_JADBEB010000001.1"/>
</dbReference>
<dbReference type="PANTHER" id="PTHR11695:SF294">
    <property type="entry name" value="RETICULON-4-INTERACTING PROTEIN 1, MITOCHONDRIAL"/>
    <property type="match status" value="1"/>
</dbReference>
<dbReference type="EMBL" id="JADBEB010000001">
    <property type="protein sequence ID" value="MBE1490422.1"/>
    <property type="molecule type" value="Genomic_DNA"/>
</dbReference>
<gene>
    <name evidence="3" type="ORF">H4W31_006060</name>
</gene>
<dbReference type="SUPFAM" id="SSF51735">
    <property type="entry name" value="NAD(P)-binding Rossmann-fold domains"/>
    <property type="match status" value="1"/>
</dbReference>
<sequence>MKAIARDAYGPADLLELRDLDTPPIGDDEVLVEVRAAGVDPGVWILMTGRPMAVRLAVGLRRPRVAALGRAVAGVVAAVGAGVTRLRPGDEVYGTCESGSFAEYATARQHRLTSKPANLTFEQAAATPISAVTALQSVRDAGVQPGQRVLITGAAGGVGSFAVQLVKAYGASVTGVCSTAKVELVRALGAEDVIDYTRHEIDHGGTRYDIVIDTAGSRPMSLLRRAVTPHGTIALVGGGHARGRLLGGFQRQMAAPLVSLFGSQRVCGVTGRERYEDLDELTPLIESGTVTPVLDRVYALADAPEAIRYLAQGHPAGKVVVTVQGAATAPAE</sequence>
<protein>
    <submittedName>
        <fullName evidence="3">NADPH:quinone reductase-like Zn-dependent oxidoreductase</fullName>
    </submittedName>
</protein>
<keyword evidence="4" id="KW-1185">Reference proteome</keyword>
<evidence type="ECO:0000313" key="4">
    <source>
        <dbReference type="Proteomes" id="UP000649753"/>
    </source>
</evidence>
<dbReference type="InterPro" id="IPR050700">
    <property type="entry name" value="YIM1/Zinc_Alcohol_DH_Fams"/>
</dbReference>
<dbReference type="Pfam" id="PF08240">
    <property type="entry name" value="ADH_N"/>
    <property type="match status" value="1"/>
</dbReference>
<reference evidence="3" key="1">
    <citation type="submission" date="2020-10" db="EMBL/GenBank/DDBJ databases">
        <title>Sequencing the genomes of 1000 actinobacteria strains.</title>
        <authorList>
            <person name="Klenk H.-P."/>
        </authorList>
    </citation>
    <scope>NUCLEOTIDE SEQUENCE</scope>
    <source>
        <strain evidence="3">DSM 46832</strain>
    </source>
</reference>
<proteinExistence type="predicted"/>
<dbReference type="Proteomes" id="UP000649753">
    <property type="component" value="Unassembled WGS sequence"/>
</dbReference>
<dbReference type="SUPFAM" id="SSF50129">
    <property type="entry name" value="GroES-like"/>
    <property type="match status" value="1"/>
</dbReference>
<comment type="caution">
    <text evidence="3">The sequence shown here is derived from an EMBL/GenBank/DDBJ whole genome shotgun (WGS) entry which is preliminary data.</text>
</comment>
<dbReference type="InterPro" id="IPR013154">
    <property type="entry name" value="ADH-like_N"/>
</dbReference>
<evidence type="ECO:0000259" key="2">
    <source>
        <dbReference type="SMART" id="SM00829"/>
    </source>
</evidence>
<dbReference type="InterPro" id="IPR036291">
    <property type="entry name" value="NAD(P)-bd_dom_sf"/>
</dbReference>
<accession>A0A927MB24</accession>
<evidence type="ECO:0000256" key="1">
    <source>
        <dbReference type="ARBA" id="ARBA00023002"/>
    </source>
</evidence>
<dbReference type="AlphaFoldDB" id="A0A927MB24"/>
<name>A0A927MB24_9ACTN</name>
<dbReference type="GO" id="GO:0016491">
    <property type="term" value="F:oxidoreductase activity"/>
    <property type="evidence" value="ECO:0007669"/>
    <property type="project" value="UniProtKB-KW"/>
</dbReference>
<dbReference type="Gene3D" id="3.40.50.720">
    <property type="entry name" value="NAD(P)-binding Rossmann-like Domain"/>
    <property type="match status" value="1"/>
</dbReference>
<dbReference type="Gene3D" id="3.90.180.10">
    <property type="entry name" value="Medium-chain alcohol dehydrogenases, catalytic domain"/>
    <property type="match status" value="1"/>
</dbReference>
<dbReference type="GO" id="GO:0008270">
    <property type="term" value="F:zinc ion binding"/>
    <property type="evidence" value="ECO:0007669"/>
    <property type="project" value="InterPro"/>
</dbReference>
<dbReference type="PROSITE" id="PS01162">
    <property type="entry name" value="QOR_ZETA_CRYSTAL"/>
    <property type="match status" value="1"/>
</dbReference>
<dbReference type="SMART" id="SM00829">
    <property type="entry name" value="PKS_ER"/>
    <property type="match status" value="1"/>
</dbReference>
<dbReference type="InterPro" id="IPR002364">
    <property type="entry name" value="Quin_OxRdtase/zeta-crystal_CS"/>
</dbReference>